<evidence type="ECO:0000256" key="10">
    <source>
        <dbReference type="ARBA" id="ARBA00022989"/>
    </source>
</evidence>
<keyword evidence="10 14" id="KW-1133">Transmembrane helix</keyword>
<reference evidence="18 19" key="1">
    <citation type="journal article" date="2014" name="Int. J. Syst. Evol. Microbiol.">
        <title>Complete genome sequence of Corynebacterium casei LMG S-19264T (=DSM 44701T), isolated from a smear-ripened cheese.</title>
        <authorList>
            <consortium name="US DOE Joint Genome Institute (JGI-PGF)"/>
            <person name="Walter F."/>
            <person name="Albersmeier A."/>
            <person name="Kalinowski J."/>
            <person name="Ruckert C."/>
        </authorList>
    </citation>
    <scope>NUCLEOTIDE SEQUENCE [LARGE SCALE GENOMIC DNA]</scope>
    <source>
        <strain evidence="18 19">CGMCC 4.7111</strain>
    </source>
</reference>
<dbReference type="PANTHER" id="PTHR39188:SF3">
    <property type="entry name" value="STAGE IV SPORULATION PROTEIN FB"/>
    <property type="match status" value="1"/>
</dbReference>
<feature type="transmembrane region" description="Helical" evidence="14">
    <location>
        <begin position="47"/>
        <end position="67"/>
    </location>
</feature>
<evidence type="ECO:0000256" key="12">
    <source>
        <dbReference type="ARBA" id="ARBA00023122"/>
    </source>
</evidence>
<dbReference type="Gene3D" id="3.10.580.10">
    <property type="entry name" value="CBS-domain"/>
    <property type="match status" value="1"/>
</dbReference>
<feature type="binding site" evidence="16">
    <location>
        <position position="67"/>
    </location>
    <ligand>
        <name>Zn(2+)</name>
        <dbReference type="ChEBI" id="CHEBI:29105"/>
        <note>catalytic</note>
    </ligand>
</feature>
<keyword evidence="8 14" id="KW-0378">Hydrolase</keyword>
<evidence type="ECO:0000256" key="11">
    <source>
        <dbReference type="ARBA" id="ARBA00023049"/>
    </source>
</evidence>
<proteinExistence type="inferred from homology"/>
<keyword evidence="19" id="KW-1185">Reference proteome</keyword>
<keyword evidence="6 14" id="KW-0479">Metal-binding</keyword>
<feature type="transmembrane region" description="Helical" evidence="14">
    <location>
        <begin position="103"/>
        <end position="128"/>
    </location>
</feature>
<organism evidence="18 19">
    <name type="scientific">Streptomyces albiflavescens</name>
    <dbReference type="NCBI Taxonomy" id="1623582"/>
    <lineage>
        <taxon>Bacteria</taxon>
        <taxon>Bacillati</taxon>
        <taxon>Actinomycetota</taxon>
        <taxon>Actinomycetes</taxon>
        <taxon>Kitasatosporales</taxon>
        <taxon>Streptomycetaceae</taxon>
        <taxon>Streptomyces</taxon>
    </lineage>
</organism>
<feature type="transmembrane region" description="Helical" evidence="14">
    <location>
        <begin position="21"/>
        <end position="41"/>
    </location>
</feature>
<accession>A0A917XT61</accession>
<feature type="active site" evidence="15">
    <location>
        <position position="68"/>
    </location>
</feature>
<dbReference type="InterPro" id="IPR000644">
    <property type="entry name" value="CBS_dom"/>
</dbReference>
<evidence type="ECO:0000313" key="18">
    <source>
        <dbReference type="EMBL" id="GGN51252.1"/>
    </source>
</evidence>
<dbReference type="InterPro" id="IPR046342">
    <property type="entry name" value="CBS_dom_sf"/>
</dbReference>
<dbReference type="PIRSF" id="PIRSF006404">
    <property type="entry name" value="UCP006404_Pept_M50_CBS"/>
    <property type="match status" value="1"/>
</dbReference>
<evidence type="ECO:0000256" key="3">
    <source>
        <dbReference type="ARBA" id="ARBA00022475"/>
    </source>
</evidence>
<name>A0A917XT61_9ACTN</name>
<comment type="subcellular location">
    <subcellularLocation>
        <location evidence="1">Cell membrane</location>
        <topology evidence="1">Multi-pass membrane protein</topology>
    </subcellularLocation>
</comment>
<protein>
    <recommendedName>
        <fullName evidence="14">Zinc metalloprotease</fullName>
    </recommendedName>
</protein>
<dbReference type="CDD" id="cd06164">
    <property type="entry name" value="S2P-M50_SpoIVFB_CBS"/>
    <property type="match status" value="1"/>
</dbReference>
<dbReference type="InterPro" id="IPR008915">
    <property type="entry name" value="Peptidase_M50"/>
</dbReference>
<evidence type="ECO:0000256" key="13">
    <source>
        <dbReference type="ARBA" id="ARBA00023136"/>
    </source>
</evidence>
<feature type="domain" description="CBS" evidence="17">
    <location>
        <begin position="319"/>
        <end position="366"/>
    </location>
</feature>
<evidence type="ECO:0000256" key="14">
    <source>
        <dbReference type="PIRNR" id="PIRNR006404"/>
    </source>
</evidence>
<dbReference type="AlphaFoldDB" id="A0A917XT61"/>
<evidence type="ECO:0000256" key="16">
    <source>
        <dbReference type="PIRSR" id="PIRSR006404-2"/>
    </source>
</evidence>
<keyword evidence="5 14" id="KW-0812">Transmembrane</keyword>
<keyword evidence="13 14" id="KW-0472">Membrane</keyword>
<evidence type="ECO:0000256" key="9">
    <source>
        <dbReference type="ARBA" id="ARBA00022833"/>
    </source>
</evidence>
<comment type="similarity">
    <text evidence="2 14">Belongs to the peptidase M50B family.</text>
</comment>
<evidence type="ECO:0000256" key="6">
    <source>
        <dbReference type="ARBA" id="ARBA00022723"/>
    </source>
</evidence>
<comment type="cofactor">
    <cofactor evidence="14 16">
        <name>Zn(2+)</name>
        <dbReference type="ChEBI" id="CHEBI:29105"/>
    </cofactor>
    <text evidence="14 16">Binds 1 zinc ion per subunit.</text>
</comment>
<dbReference type="EMBL" id="BMMM01000001">
    <property type="protein sequence ID" value="GGN51252.1"/>
    <property type="molecule type" value="Genomic_DNA"/>
</dbReference>
<evidence type="ECO:0000256" key="2">
    <source>
        <dbReference type="ARBA" id="ARBA00007931"/>
    </source>
</evidence>
<dbReference type="PANTHER" id="PTHR39188">
    <property type="entry name" value="MEMBRANE-ASSOCIATED ZINC METALLOPROTEASE M50B"/>
    <property type="match status" value="1"/>
</dbReference>
<evidence type="ECO:0000256" key="5">
    <source>
        <dbReference type="ARBA" id="ARBA00022692"/>
    </source>
</evidence>
<keyword evidence="12" id="KW-0129">CBS domain</keyword>
<dbReference type="GO" id="GO:0008237">
    <property type="term" value="F:metallopeptidase activity"/>
    <property type="evidence" value="ECO:0007669"/>
    <property type="project" value="UniProtKB-UniRule"/>
</dbReference>
<keyword evidence="4 14" id="KW-0645">Protease</keyword>
<dbReference type="Proteomes" id="UP000600365">
    <property type="component" value="Unassembled WGS sequence"/>
</dbReference>
<dbReference type="GO" id="GO:0005886">
    <property type="term" value="C:plasma membrane"/>
    <property type="evidence" value="ECO:0007669"/>
    <property type="project" value="UniProtKB-SubCell"/>
</dbReference>
<evidence type="ECO:0000256" key="7">
    <source>
        <dbReference type="ARBA" id="ARBA00022737"/>
    </source>
</evidence>
<feature type="binding site" evidence="16">
    <location>
        <position position="71"/>
    </location>
    <ligand>
        <name>Zn(2+)</name>
        <dbReference type="ChEBI" id="CHEBI:29105"/>
        <note>catalytic</note>
    </ligand>
</feature>
<feature type="transmembrane region" description="Helical" evidence="14">
    <location>
        <begin position="140"/>
        <end position="159"/>
    </location>
</feature>
<evidence type="ECO:0000313" key="19">
    <source>
        <dbReference type="Proteomes" id="UP000600365"/>
    </source>
</evidence>
<evidence type="ECO:0000256" key="1">
    <source>
        <dbReference type="ARBA" id="ARBA00004651"/>
    </source>
</evidence>
<comment type="caution">
    <text evidence="14">Lacks conserved residue(s) required for the propagation of feature annotation.</text>
</comment>
<evidence type="ECO:0000256" key="15">
    <source>
        <dbReference type="PIRSR" id="PIRSR006404-1"/>
    </source>
</evidence>
<dbReference type="GO" id="GO:0006508">
    <property type="term" value="P:proteolysis"/>
    <property type="evidence" value="ECO:0007669"/>
    <property type="project" value="UniProtKB-KW"/>
</dbReference>
<dbReference type="Pfam" id="PF00571">
    <property type="entry name" value="CBS"/>
    <property type="match status" value="1"/>
</dbReference>
<dbReference type="Pfam" id="PF02163">
    <property type="entry name" value="Peptidase_M50"/>
    <property type="match status" value="2"/>
</dbReference>
<keyword evidence="11 14" id="KW-0482">Metalloprotease</keyword>
<sequence>MNNAPQIGRVLGVPLRLHWSVPVLVFLFGYSLGGQTLPAWAPGHSQAAYTLGGLIGALLLLLSLLAHESAHAVTARRKGIPVHDVTLWALGGMTEMGRPPAPGAAFVVAVIGPLTSLIVGGAALGAGIGLDTGLGWKVPAAVLVWLGWTNLLLGVFNLLPAAPLDGGRVVQAAVWWRTGDRERAERAAGRSGQVLGTLLIALGLISLLRGAVGGLWLAFVGFFILIAANLERQQAALAEAVAGLRAADAMSTPVETAPDWVTVQSFIDGPTLNTRHSALPLLDFEGRPSGLLHLSQLAKIPTAQRETLRLRDAATPLSQCSTCAPVDLLEDTLRNLRLGGGVRILVIDGQRLTGIITARDVIRLAQRHRLRSGGSG</sequence>
<evidence type="ECO:0000259" key="17">
    <source>
        <dbReference type="SMART" id="SM00116"/>
    </source>
</evidence>
<comment type="caution">
    <text evidence="18">The sequence shown here is derived from an EMBL/GenBank/DDBJ whole genome shotgun (WGS) entry which is preliminary data.</text>
</comment>
<dbReference type="SMART" id="SM00116">
    <property type="entry name" value="CBS"/>
    <property type="match status" value="1"/>
</dbReference>
<dbReference type="GO" id="GO:0046872">
    <property type="term" value="F:metal ion binding"/>
    <property type="evidence" value="ECO:0007669"/>
    <property type="project" value="UniProtKB-UniRule"/>
</dbReference>
<evidence type="ECO:0000256" key="8">
    <source>
        <dbReference type="ARBA" id="ARBA00022801"/>
    </source>
</evidence>
<keyword evidence="3" id="KW-1003">Cell membrane</keyword>
<dbReference type="SUPFAM" id="SSF54631">
    <property type="entry name" value="CBS-domain pair"/>
    <property type="match status" value="1"/>
</dbReference>
<dbReference type="RefSeq" id="WP_189184285.1">
    <property type="nucleotide sequence ID" value="NZ_BMMM01000001.1"/>
</dbReference>
<feature type="binding site" evidence="16">
    <location>
        <position position="165"/>
    </location>
    <ligand>
        <name>Zn(2+)</name>
        <dbReference type="ChEBI" id="CHEBI:29105"/>
        <note>catalytic</note>
    </ligand>
</feature>
<evidence type="ECO:0000256" key="4">
    <source>
        <dbReference type="ARBA" id="ARBA00022670"/>
    </source>
</evidence>
<keyword evidence="7" id="KW-0677">Repeat</keyword>
<keyword evidence="9 14" id="KW-0862">Zinc</keyword>
<dbReference type="InterPro" id="IPR016483">
    <property type="entry name" value="UCP006404_Pept_M50_CBS"/>
</dbReference>
<gene>
    <name evidence="18" type="primary">rip3</name>
    <name evidence="18" type="ORF">GCM10011579_006890</name>
</gene>